<reference evidence="1 2" key="1">
    <citation type="journal article" date="2015" name="Stand. Genomic Sci.">
        <title>Genomic Encyclopedia of Bacterial and Archaeal Type Strains, Phase III: the genomes of soil and plant-associated and newly described type strains.</title>
        <authorList>
            <person name="Whitman W.B."/>
            <person name="Woyke T."/>
            <person name="Klenk H.P."/>
            <person name="Zhou Y."/>
            <person name="Lilburn T.G."/>
            <person name="Beck B.J."/>
            <person name="De Vos P."/>
            <person name="Vandamme P."/>
            <person name="Eisen J.A."/>
            <person name="Garrity G."/>
            <person name="Hugenholtz P."/>
            <person name="Kyrpides N.C."/>
        </authorList>
    </citation>
    <scope>NUCLEOTIDE SEQUENCE [LARGE SCALE GENOMIC DNA]</scope>
    <source>
        <strain evidence="1 2">CGMCC 1.10115</strain>
    </source>
</reference>
<evidence type="ECO:0000313" key="1">
    <source>
        <dbReference type="EMBL" id="TWH89172.1"/>
    </source>
</evidence>
<evidence type="ECO:0000313" key="2">
    <source>
        <dbReference type="Proteomes" id="UP000318667"/>
    </source>
</evidence>
<dbReference type="Proteomes" id="UP000318667">
    <property type="component" value="Unassembled WGS sequence"/>
</dbReference>
<dbReference type="EMBL" id="VLKI01000003">
    <property type="protein sequence ID" value="TWH89172.1"/>
    <property type="molecule type" value="Genomic_DNA"/>
</dbReference>
<keyword evidence="2" id="KW-1185">Reference proteome</keyword>
<protein>
    <submittedName>
        <fullName evidence="1">Uncharacterized protein</fullName>
    </submittedName>
</protein>
<dbReference type="AlphaFoldDB" id="A0A562K172"/>
<gene>
    <name evidence="1" type="ORF">IQ19_01600</name>
</gene>
<accession>A0A562K172</accession>
<proteinExistence type="predicted"/>
<name>A0A562K172_9BACI</name>
<comment type="caution">
    <text evidence="1">The sequence shown here is derived from an EMBL/GenBank/DDBJ whole genome shotgun (WGS) entry which is preliminary data.</text>
</comment>
<sequence>MLNGFILKTLLNLPVDFSTRHSLSAGGPTLLVALLLRGLPLIRTPAGL</sequence>
<organism evidence="1 2">
    <name type="scientific">Cytobacillus oceanisediminis</name>
    <dbReference type="NCBI Taxonomy" id="665099"/>
    <lineage>
        <taxon>Bacteria</taxon>
        <taxon>Bacillati</taxon>
        <taxon>Bacillota</taxon>
        <taxon>Bacilli</taxon>
        <taxon>Bacillales</taxon>
        <taxon>Bacillaceae</taxon>
        <taxon>Cytobacillus</taxon>
    </lineage>
</organism>